<dbReference type="EMBL" id="MK111108">
    <property type="protein sequence ID" value="QDG01234.1"/>
    <property type="molecule type" value="Genomic_DNA"/>
</dbReference>
<proteinExistence type="predicted"/>
<dbReference type="AlphaFoldDB" id="A0A513U0R3"/>
<protein>
    <recommendedName>
        <fullName evidence="1">GIY-YIG domain-containing protein</fullName>
    </recommendedName>
</protein>
<reference evidence="2" key="1">
    <citation type="journal article" name="Sci. Rep.">
        <title>Characterization of the mitochondrial genome of the pathogenic fungus Scytalidium auriculariicola (Leotiomycetes) and insights into its phylogenetics.</title>
        <authorList>
            <person name="Chen C."/>
            <person name="Li Q."/>
            <person name="Fu R."/>
            <person name="Wang J."/>
            <person name="Xiong C."/>
            <person name="Fan Z."/>
            <person name="Hu R."/>
            <person name="Zhang H."/>
            <person name="Lu D."/>
        </authorList>
    </citation>
    <scope>NUCLEOTIDE SEQUENCE</scope>
    <source>
        <tissue evidence="2">Mycelium</tissue>
    </source>
</reference>
<keyword evidence="2" id="KW-0496">Mitochondrion</keyword>
<organism evidence="2">
    <name type="scientific">Scytalidium sp</name>
    <dbReference type="NCBI Taxonomy" id="1715249"/>
    <lineage>
        <taxon>Eukaryota</taxon>
        <taxon>Fungi</taxon>
        <taxon>Dikarya</taxon>
        <taxon>Ascomycota</taxon>
        <taxon>Pezizomycotina</taxon>
        <taxon>Leotiomycetes</taxon>
        <taxon>Leotiomycetes incertae sedis</taxon>
        <taxon>Scytalidium</taxon>
    </lineage>
</organism>
<accession>A0A513U0R3</accession>
<dbReference type="PROSITE" id="PS50164">
    <property type="entry name" value="GIY_YIG"/>
    <property type="match status" value="1"/>
</dbReference>
<gene>
    <name evidence="2" type="primary">orf107</name>
</gene>
<sequence length="107" mass="12579">MSKNIIHTRQTVSQFFVKYRKSICNFSRLYSTSTPVSNENIKPIVPLISYLNADLHKVEILKANRNKTGIYKWTHLKSGKSYIGSAIDLSRRFKNYYNLSYLEREKL</sequence>
<feature type="domain" description="GIY-YIG" evidence="1">
    <location>
        <begin position="66"/>
        <end position="107"/>
    </location>
</feature>
<name>A0A513U0R3_9PEZI</name>
<dbReference type="InterPro" id="IPR000305">
    <property type="entry name" value="GIY-YIG_endonuc"/>
</dbReference>
<dbReference type="Gene3D" id="3.40.1440.10">
    <property type="entry name" value="GIY-YIG endonuclease"/>
    <property type="match status" value="1"/>
</dbReference>
<dbReference type="InterPro" id="IPR035901">
    <property type="entry name" value="GIY-YIG_endonuc_sf"/>
</dbReference>
<geneLocation type="mitochondrion" evidence="2"/>
<evidence type="ECO:0000313" key="2">
    <source>
        <dbReference type="EMBL" id="QDG01234.1"/>
    </source>
</evidence>
<evidence type="ECO:0000259" key="1">
    <source>
        <dbReference type="PROSITE" id="PS50164"/>
    </source>
</evidence>
<dbReference type="SUPFAM" id="SSF82771">
    <property type="entry name" value="GIY-YIG endonuclease"/>
    <property type="match status" value="1"/>
</dbReference>